<organism evidence="2 3">
    <name type="scientific">Madurella mycetomatis</name>
    <dbReference type="NCBI Taxonomy" id="100816"/>
    <lineage>
        <taxon>Eukaryota</taxon>
        <taxon>Fungi</taxon>
        <taxon>Dikarya</taxon>
        <taxon>Ascomycota</taxon>
        <taxon>Pezizomycotina</taxon>
        <taxon>Sordariomycetes</taxon>
        <taxon>Sordariomycetidae</taxon>
        <taxon>Sordariales</taxon>
        <taxon>Sordariales incertae sedis</taxon>
        <taxon>Madurella</taxon>
    </lineage>
</organism>
<dbReference type="Proteomes" id="UP000078237">
    <property type="component" value="Unassembled WGS sequence"/>
</dbReference>
<feature type="region of interest" description="Disordered" evidence="1">
    <location>
        <begin position="210"/>
        <end position="232"/>
    </location>
</feature>
<evidence type="ECO:0000313" key="3">
    <source>
        <dbReference type="Proteomes" id="UP000078237"/>
    </source>
</evidence>
<keyword evidence="3" id="KW-1185">Reference proteome</keyword>
<dbReference type="EMBL" id="LCTW02000231">
    <property type="protein sequence ID" value="KXX76064.1"/>
    <property type="molecule type" value="Genomic_DNA"/>
</dbReference>
<feature type="compositionally biased region" description="Basic and acidic residues" evidence="1">
    <location>
        <begin position="210"/>
        <end position="219"/>
    </location>
</feature>
<evidence type="ECO:0000256" key="1">
    <source>
        <dbReference type="SAM" id="MobiDB-lite"/>
    </source>
</evidence>
<feature type="compositionally biased region" description="Basic residues" evidence="1">
    <location>
        <begin position="128"/>
        <end position="138"/>
    </location>
</feature>
<gene>
    <name evidence="2" type="ORF">MMYC01_208263</name>
</gene>
<feature type="compositionally biased region" description="Pro residues" evidence="1">
    <location>
        <begin position="8"/>
        <end position="21"/>
    </location>
</feature>
<feature type="region of interest" description="Disordered" evidence="1">
    <location>
        <begin position="1"/>
        <end position="43"/>
    </location>
</feature>
<proteinExistence type="predicted"/>
<dbReference type="VEuPathDB" id="FungiDB:MMYC01_208263"/>
<name>A0A175VZ48_9PEZI</name>
<evidence type="ECO:0000313" key="2">
    <source>
        <dbReference type="EMBL" id="KXX76064.1"/>
    </source>
</evidence>
<protein>
    <submittedName>
        <fullName evidence="2">Uncharacterized protein</fullName>
    </submittedName>
</protein>
<feature type="region of interest" description="Disordered" evidence="1">
    <location>
        <begin position="72"/>
        <end position="177"/>
    </location>
</feature>
<comment type="caution">
    <text evidence="2">The sequence shown here is derived from an EMBL/GenBank/DDBJ whole genome shotgun (WGS) entry which is preliminary data.</text>
</comment>
<accession>A0A175VZ48</accession>
<dbReference type="AlphaFoldDB" id="A0A175VZ48"/>
<sequence>MNTGASPSPYPPSSPPYPPSPSCRLPNPSEYPLDQYPRPGLDAYGLGLEQHTYTSTWPNHGCYEAVGPDFGDDGGHGAGEDLAGSMLVFPGSPPSLSPSFHPAPDTRGDVKTAKKTAKGMEDPTTAHIIKKAHSRKRTTAPPGGAVGGDDGGDITMARDVVPSSWDPTHHPNPHHHVGAVSQKFESIEHNGLRNGYYRGPDEYPQVVHDADLYDRHGQNEDDDWDMCDDTGA</sequence>
<reference evidence="2 3" key="1">
    <citation type="journal article" date="2016" name="Genome Announc.">
        <title>Genome Sequence of Madurella mycetomatis mm55, Isolated from a Human Mycetoma Case in Sudan.</title>
        <authorList>
            <person name="Smit S."/>
            <person name="Derks M.F."/>
            <person name="Bervoets S."/>
            <person name="Fahal A."/>
            <person name="van Leeuwen W."/>
            <person name="van Belkum A."/>
            <person name="van de Sande W.W."/>
        </authorList>
    </citation>
    <scope>NUCLEOTIDE SEQUENCE [LARGE SCALE GENOMIC DNA]</scope>
    <source>
        <strain evidence="3">mm55</strain>
    </source>
</reference>
<feature type="compositionally biased region" description="Acidic residues" evidence="1">
    <location>
        <begin position="220"/>
        <end position="232"/>
    </location>
</feature>